<dbReference type="Proteomes" id="UP001235939">
    <property type="component" value="Chromosome 19"/>
</dbReference>
<keyword evidence="2" id="KW-1185">Reference proteome</keyword>
<protein>
    <submittedName>
        <fullName evidence="1">Uncharacterized protein</fullName>
    </submittedName>
</protein>
<accession>A0ABY6LKX7</accession>
<name>A0ABY6LKX7_9ARAC</name>
<proteinExistence type="predicted"/>
<reference evidence="1 2" key="1">
    <citation type="submission" date="2022-01" db="EMBL/GenBank/DDBJ databases">
        <title>A chromosomal length assembly of Cordylochernes scorpioides.</title>
        <authorList>
            <person name="Zeh D."/>
            <person name="Zeh J."/>
        </authorList>
    </citation>
    <scope>NUCLEOTIDE SEQUENCE [LARGE SCALE GENOMIC DNA]</scope>
    <source>
        <strain evidence="1">IN4F17</strain>
        <tissue evidence="1">Whole Body</tissue>
    </source>
</reference>
<sequence length="166" mass="18845">MSVPLGQWQSNGLHECRLLATNLRIMVDMGESRVSCTDCKMATEMDCGTTNTIWRMHRSTRAEILQVAPAPLNLATFPCSHQLCHSRCAVDLLRTWPYIFRNDEKEQTLDSPQFQLHPNRDSGTSIFSFSGTTTLVSYVPKKEKRKSVIRLIKKKGVILLLILGEH</sequence>
<evidence type="ECO:0000313" key="2">
    <source>
        <dbReference type="Proteomes" id="UP001235939"/>
    </source>
</evidence>
<dbReference type="EMBL" id="CP092881">
    <property type="protein sequence ID" value="UYV80926.1"/>
    <property type="molecule type" value="Genomic_DNA"/>
</dbReference>
<evidence type="ECO:0000313" key="1">
    <source>
        <dbReference type="EMBL" id="UYV80926.1"/>
    </source>
</evidence>
<gene>
    <name evidence="1" type="ORF">LAZ67_19002201</name>
</gene>
<organism evidence="1 2">
    <name type="scientific">Cordylochernes scorpioides</name>
    <dbReference type="NCBI Taxonomy" id="51811"/>
    <lineage>
        <taxon>Eukaryota</taxon>
        <taxon>Metazoa</taxon>
        <taxon>Ecdysozoa</taxon>
        <taxon>Arthropoda</taxon>
        <taxon>Chelicerata</taxon>
        <taxon>Arachnida</taxon>
        <taxon>Pseudoscorpiones</taxon>
        <taxon>Cheliferoidea</taxon>
        <taxon>Chernetidae</taxon>
        <taxon>Cordylochernes</taxon>
    </lineage>
</organism>